<keyword evidence="1" id="KW-0812">Transmembrane</keyword>
<dbReference type="EMBL" id="RZUI01000009">
    <property type="protein sequence ID" value="KAA8829402.1"/>
    <property type="molecule type" value="Genomic_DNA"/>
</dbReference>
<gene>
    <name evidence="2" type="ORF">EMO89_07800</name>
</gene>
<keyword evidence="1" id="KW-0472">Membrane</keyword>
<feature type="transmembrane region" description="Helical" evidence="1">
    <location>
        <begin position="12"/>
        <end position="29"/>
    </location>
</feature>
<dbReference type="AlphaFoldDB" id="A0A5M9ZRC6"/>
<dbReference type="Proteomes" id="UP000412028">
    <property type="component" value="Unassembled WGS sequence"/>
</dbReference>
<dbReference type="RefSeq" id="WP_150381596.1">
    <property type="nucleotide sequence ID" value="NZ_RZUI01000009.1"/>
</dbReference>
<sequence>MERLHLSRAGTTLTAAIIAIAMSVMFFLVPSTANAATQEPDDPIPAAVQGMDAYLYRSADGIIVLDESSARQAGYSSASIDAIESNLTGMNEMISDGAISDDTFTVTLSVQTTRAGGQSKIVRYWWGLVEVYLNSSEARRVADVYDNLSTAAQVLNGILKKYSLAAQAAAVVYAVSAYQFRKAASGNRGIVITMSPNVDTGLYTYWVISQ</sequence>
<keyword evidence="1" id="KW-1133">Transmembrane helix</keyword>
<protein>
    <submittedName>
        <fullName evidence="2">Uncharacterized protein</fullName>
    </submittedName>
</protein>
<accession>A0A5M9ZRC6</accession>
<comment type="caution">
    <text evidence="2">The sequence shown here is derived from an EMBL/GenBank/DDBJ whole genome shotgun (WGS) entry which is preliminary data.</text>
</comment>
<evidence type="ECO:0000313" key="2">
    <source>
        <dbReference type="EMBL" id="KAA8829402.1"/>
    </source>
</evidence>
<proteinExistence type="predicted"/>
<evidence type="ECO:0000313" key="3">
    <source>
        <dbReference type="Proteomes" id="UP000412028"/>
    </source>
</evidence>
<dbReference type="OrthoDB" id="9927879at2"/>
<organism evidence="2 3">
    <name type="scientific">Bifidobacterium tissieri</name>
    <dbReference type="NCBI Taxonomy" id="1630162"/>
    <lineage>
        <taxon>Bacteria</taxon>
        <taxon>Bacillati</taxon>
        <taxon>Actinomycetota</taxon>
        <taxon>Actinomycetes</taxon>
        <taxon>Bifidobacteriales</taxon>
        <taxon>Bifidobacteriaceae</taxon>
        <taxon>Bifidobacterium</taxon>
    </lineage>
</organism>
<name>A0A5M9ZRC6_9BIFI</name>
<evidence type="ECO:0000256" key="1">
    <source>
        <dbReference type="SAM" id="Phobius"/>
    </source>
</evidence>
<reference evidence="2 3" key="1">
    <citation type="journal article" date="2019" name="Syst. Appl. Microbiol.">
        <title>Characterization of Bifidobacterium species in feaces of the Egyptian fruit bat: Description of B. vespertilionis sp. nov. and B. rousetti sp. nov.</title>
        <authorList>
            <person name="Modesto M."/>
            <person name="Satti M."/>
            <person name="Watanabe K."/>
            <person name="Puglisi E."/>
            <person name="Morelli L."/>
            <person name="Huang C.-H."/>
            <person name="Liou J.-S."/>
            <person name="Miyashita M."/>
            <person name="Tamura T."/>
            <person name="Saito S."/>
            <person name="Mori K."/>
            <person name="Huang L."/>
            <person name="Sciavilla P."/>
            <person name="Sandri C."/>
            <person name="Spiezio C."/>
            <person name="Vitali F."/>
            <person name="Cavalieri D."/>
            <person name="Perpetuini G."/>
            <person name="Tofalo R."/>
            <person name="Bonetti A."/>
            <person name="Arita M."/>
            <person name="Mattarelli P."/>
        </authorList>
    </citation>
    <scope>NUCLEOTIDE SEQUENCE [LARGE SCALE GENOMIC DNA]</scope>
    <source>
        <strain evidence="2 3">RST7</strain>
    </source>
</reference>